<dbReference type="EMBL" id="JAQQAF010000006">
    <property type="protein sequence ID" value="KAJ8477312.1"/>
    <property type="molecule type" value="Genomic_DNA"/>
</dbReference>
<comment type="caution">
    <text evidence="3">The sequence shown here is derived from an EMBL/GenBank/DDBJ whole genome shotgun (WGS) entry which is preliminary data.</text>
</comment>
<organism evidence="3 4">
    <name type="scientific">Ensete ventricosum</name>
    <name type="common">Abyssinian banana</name>
    <name type="synonym">Musa ensete</name>
    <dbReference type="NCBI Taxonomy" id="4639"/>
    <lineage>
        <taxon>Eukaryota</taxon>
        <taxon>Viridiplantae</taxon>
        <taxon>Streptophyta</taxon>
        <taxon>Embryophyta</taxon>
        <taxon>Tracheophyta</taxon>
        <taxon>Spermatophyta</taxon>
        <taxon>Magnoliopsida</taxon>
        <taxon>Liliopsida</taxon>
        <taxon>Zingiberales</taxon>
        <taxon>Musaceae</taxon>
        <taxon>Ensete</taxon>
    </lineage>
</organism>
<reference evidence="3 4" key="1">
    <citation type="submission" date="2022-12" db="EMBL/GenBank/DDBJ databases">
        <title>Chromosome-scale assembly of the Ensete ventricosum genome.</title>
        <authorList>
            <person name="Dussert Y."/>
            <person name="Stocks J."/>
            <person name="Wendawek A."/>
            <person name="Woldeyes F."/>
            <person name="Nichols R.A."/>
            <person name="Borrell J.S."/>
        </authorList>
    </citation>
    <scope>NUCLEOTIDE SEQUENCE [LARGE SCALE GENOMIC DNA]</scope>
    <source>
        <strain evidence="4">cv. Maze</strain>
        <tissue evidence="3">Seeds</tissue>
    </source>
</reference>
<dbReference type="AlphaFoldDB" id="A0AAV8QG95"/>
<keyword evidence="4" id="KW-1185">Reference proteome</keyword>
<sequence length="241" mass="27482">MNARVRTASQATKASPKHNKEMEEEEKKTQLQGNRKEGFSRCQSRREKKKTALQQDVDKLRKKLRQEENVHRALERAFTRPLGTLPRLPPYLPSPTLELLAEVALLEEEVARLEEQVVKFRGALCISSSKQSKESESNLCSDGRRRLLEFSKASKPSGTERFGLSFDHSANIKATPKKQRFPLAFHEGKRGKENQWITKLGKNSERSPANKVSSKVLEKHADAQIECAVTDTQRETMLQMK</sequence>
<feature type="compositionally biased region" description="Basic and acidic residues" evidence="1">
    <location>
        <begin position="18"/>
        <end position="39"/>
    </location>
</feature>
<evidence type="ECO:0000256" key="1">
    <source>
        <dbReference type="SAM" id="MobiDB-lite"/>
    </source>
</evidence>
<feature type="domain" description="Ternary complex factor MIP1 leucine-zipper" evidence="2">
    <location>
        <begin position="47"/>
        <end position="124"/>
    </location>
</feature>
<dbReference type="PANTHER" id="PTHR46248:SF9">
    <property type="entry name" value="EXPRESSED PROTEIN"/>
    <property type="match status" value="1"/>
</dbReference>
<dbReference type="Proteomes" id="UP001222027">
    <property type="component" value="Unassembled WGS sequence"/>
</dbReference>
<dbReference type="Pfam" id="PF14389">
    <property type="entry name" value="Lzipper-MIP1"/>
    <property type="match status" value="1"/>
</dbReference>
<proteinExistence type="predicted"/>
<accession>A0AAV8QG95</accession>
<gene>
    <name evidence="3" type="ORF">OPV22_021039</name>
</gene>
<evidence type="ECO:0000259" key="2">
    <source>
        <dbReference type="Pfam" id="PF14389"/>
    </source>
</evidence>
<protein>
    <recommendedName>
        <fullName evidence="2">Ternary complex factor MIP1 leucine-zipper domain-containing protein</fullName>
    </recommendedName>
</protein>
<evidence type="ECO:0000313" key="4">
    <source>
        <dbReference type="Proteomes" id="UP001222027"/>
    </source>
</evidence>
<dbReference type="PANTHER" id="PTHR46248">
    <property type="entry name" value="EXPRESSED PROTEIN"/>
    <property type="match status" value="1"/>
</dbReference>
<name>A0AAV8QG95_ENSVE</name>
<feature type="region of interest" description="Disordered" evidence="1">
    <location>
        <begin position="1"/>
        <end position="58"/>
    </location>
</feature>
<evidence type="ECO:0000313" key="3">
    <source>
        <dbReference type="EMBL" id="KAJ8477312.1"/>
    </source>
</evidence>
<dbReference type="InterPro" id="IPR025757">
    <property type="entry name" value="MIP1_Leuzipper"/>
</dbReference>